<evidence type="ECO:0000256" key="1">
    <source>
        <dbReference type="SAM" id="Phobius"/>
    </source>
</evidence>
<comment type="caution">
    <text evidence="2">The sequence shown here is derived from an EMBL/GenBank/DDBJ whole genome shotgun (WGS) entry which is preliminary data.</text>
</comment>
<name>A0A9P7ZCI0_9HELO</name>
<sequence length="239" mass="27681">MALQIATKVYLEDLVERQFFHVPILIEKELFPIMLFGPTFTWIVTCVLSHFSNAMAQRYNPRVTRFLTDFSPREDSACVTKHLDFYEGIFKDRFGVLEPLRTQDHGKILRIDSLGMAIKLFVCLIMADRMSVIREKCKEARERSGFVLMVRLSSLCLSCLDLCYRRLLSQPLRRTAQSAMLPSTTRPQSASAVARDTLGAQFMKQWLCGRMEVVLPETFMRKLFTPEQYKHPIGVLCWL</sequence>
<evidence type="ECO:0000313" key="3">
    <source>
        <dbReference type="Proteomes" id="UP000887226"/>
    </source>
</evidence>
<evidence type="ECO:0000313" key="2">
    <source>
        <dbReference type="EMBL" id="KAG9248913.1"/>
    </source>
</evidence>
<keyword evidence="1" id="KW-0812">Transmembrane</keyword>
<reference evidence="2" key="1">
    <citation type="journal article" date="2021" name="IMA Fungus">
        <title>Genomic characterization of three marine fungi, including Emericellopsis atlantica sp. nov. with signatures of a generalist lifestyle and marine biomass degradation.</title>
        <authorList>
            <person name="Hagestad O.C."/>
            <person name="Hou L."/>
            <person name="Andersen J.H."/>
            <person name="Hansen E.H."/>
            <person name="Altermark B."/>
            <person name="Li C."/>
            <person name="Kuhnert E."/>
            <person name="Cox R.J."/>
            <person name="Crous P.W."/>
            <person name="Spatafora J.W."/>
            <person name="Lail K."/>
            <person name="Amirebrahimi M."/>
            <person name="Lipzen A."/>
            <person name="Pangilinan J."/>
            <person name="Andreopoulos W."/>
            <person name="Hayes R.D."/>
            <person name="Ng V."/>
            <person name="Grigoriev I.V."/>
            <person name="Jackson S.A."/>
            <person name="Sutton T.D.S."/>
            <person name="Dobson A.D.W."/>
            <person name="Rama T."/>
        </authorList>
    </citation>
    <scope>NUCLEOTIDE SEQUENCE</scope>
    <source>
        <strain evidence="2">TRa3180A</strain>
    </source>
</reference>
<gene>
    <name evidence="2" type="ORF">BJ878DRAFT_485970</name>
</gene>
<keyword evidence="3" id="KW-1185">Reference proteome</keyword>
<proteinExistence type="predicted"/>
<accession>A0A9P7ZCI0</accession>
<keyword evidence="1" id="KW-1133">Transmembrane helix</keyword>
<dbReference type="EMBL" id="MU253741">
    <property type="protein sequence ID" value="KAG9248913.1"/>
    <property type="molecule type" value="Genomic_DNA"/>
</dbReference>
<dbReference type="AlphaFoldDB" id="A0A9P7ZCI0"/>
<dbReference type="OrthoDB" id="8062037at2759"/>
<keyword evidence="1" id="KW-0472">Membrane</keyword>
<dbReference type="Proteomes" id="UP000887226">
    <property type="component" value="Unassembled WGS sequence"/>
</dbReference>
<protein>
    <submittedName>
        <fullName evidence="2">Uncharacterized protein</fullName>
    </submittedName>
</protein>
<feature type="transmembrane region" description="Helical" evidence="1">
    <location>
        <begin position="30"/>
        <end position="51"/>
    </location>
</feature>
<organism evidence="2 3">
    <name type="scientific">Calycina marina</name>
    <dbReference type="NCBI Taxonomy" id="1763456"/>
    <lineage>
        <taxon>Eukaryota</taxon>
        <taxon>Fungi</taxon>
        <taxon>Dikarya</taxon>
        <taxon>Ascomycota</taxon>
        <taxon>Pezizomycotina</taxon>
        <taxon>Leotiomycetes</taxon>
        <taxon>Helotiales</taxon>
        <taxon>Pezizellaceae</taxon>
        <taxon>Calycina</taxon>
    </lineage>
</organism>